<organism evidence="1 2">
    <name type="scientific">Archaeoglobus fulgidus DSM 8774</name>
    <dbReference type="NCBI Taxonomy" id="1344584"/>
    <lineage>
        <taxon>Archaea</taxon>
        <taxon>Methanobacteriati</taxon>
        <taxon>Methanobacteriota</taxon>
        <taxon>Archaeoglobi</taxon>
        <taxon>Archaeoglobales</taxon>
        <taxon>Archaeoglobaceae</taxon>
        <taxon>Archaeoglobus</taxon>
    </lineage>
</organism>
<dbReference type="InterPro" id="IPR039709">
    <property type="entry name" value="VapB3-like"/>
</dbReference>
<protein>
    <submittedName>
        <fullName evidence="1">Uncharacterized protein</fullName>
    </submittedName>
</protein>
<sequence length="80" mass="9437">MLIRFSNMTNVVSFKIPPELKKRMKEIDINWSGEIRKFIKTKIREYRKKALEEINAMLSNLSGAEKGTAEKYVREDRDSD</sequence>
<dbReference type="HOGENOM" id="CLU_175270_0_0_2"/>
<evidence type="ECO:0000313" key="1">
    <source>
        <dbReference type="EMBL" id="AIG97486.1"/>
    </source>
</evidence>
<dbReference type="PANTHER" id="PTHR42244">
    <property type="entry name" value="ANTITOXIN VAPB3-RELATED"/>
    <property type="match status" value="1"/>
</dbReference>
<name>A0A075WC00_ARCFL</name>
<accession>A0A075WC00</accession>
<proteinExistence type="predicted"/>
<gene>
    <name evidence="1" type="ORF">AFULGI_00006850</name>
</gene>
<dbReference type="AlphaFoldDB" id="A0A075WC00"/>
<reference evidence="1 2" key="1">
    <citation type="submission" date="2013-07" db="EMBL/GenBank/DDBJ databases">
        <title>Genome of Archaeoglobus fulgidus.</title>
        <authorList>
            <person name="Fiebig A."/>
            <person name="Birkeland N.-K."/>
        </authorList>
    </citation>
    <scope>NUCLEOTIDE SEQUENCE [LARGE SCALE GENOMIC DNA]</scope>
    <source>
        <strain evidence="1 2">DSM 8774</strain>
    </source>
</reference>
<dbReference type="KEGG" id="afg:AFULGI_00006850"/>
<dbReference type="EMBL" id="CP006577">
    <property type="protein sequence ID" value="AIG97486.1"/>
    <property type="molecule type" value="Genomic_DNA"/>
</dbReference>
<dbReference type="PANTHER" id="PTHR42244:SF2">
    <property type="entry name" value="ANTITOXIN VAPB3-RELATED"/>
    <property type="match status" value="1"/>
</dbReference>
<evidence type="ECO:0000313" key="2">
    <source>
        <dbReference type="Proteomes" id="UP000028501"/>
    </source>
</evidence>
<dbReference type="Proteomes" id="UP000028501">
    <property type="component" value="Chromosome"/>
</dbReference>